<name>A0ABN8YHE9_RANTA</name>
<proteinExistence type="predicted"/>
<feature type="compositionally biased region" description="Pro residues" evidence="1">
    <location>
        <begin position="98"/>
        <end position="108"/>
    </location>
</feature>
<protein>
    <submittedName>
        <fullName evidence="2">Uncharacterized protein</fullName>
    </submittedName>
</protein>
<evidence type="ECO:0000313" key="2">
    <source>
        <dbReference type="EMBL" id="CAI9160969.1"/>
    </source>
</evidence>
<sequence>MCLVCDCPAWDWGPGPAWSLSAEMCGLQLRPPGVAVVLSGLAHRSSSAVTSSRIHQASEGKHCPGRVAQGMQGARGGPAGQARHPKSPEVSGGKGPGVPTPRCRPGPRAPRWRGCDPCSLARP</sequence>
<accession>A0ABN8YHE9</accession>
<organism evidence="2 3">
    <name type="scientific">Rangifer tarandus platyrhynchus</name>
    <name type="common">Svalbard reindeer</name>
    <dbReference type="NCBI Taxonomy" id="3082113"/>
    <lineage>
        <taxon>Eukaryota</taxon>
        <taxon>Metazoa</taxon>
        <taxon>Chordata</taxon>
        <taxon>Craniata</taxon>
        <taxon>Vertebrata</taxon>
        <taxon>Euteleostomi</taxon>
        <taxon>Mammalia</taxon>
        <taxon>Eutheria</taxon>
        <taxon>Laurasiatheria</taxon>
        <taxon>Artiodactyla</taxon>
        <taxon>Ruminantia</taxon>
        <taxon>Pecora</taxon>
        <taxon>Cervidae</taxon>
        <taxon>Odocoileinae</taxon>
        <taxon>Rangifer</taxon>
    </lineage>
</organism>
<reference evidence="2" key="1">
    <citation type="submission" date="2023-04" db="EMBL/GenBank/DDBJ databases">
        <authorList>
            <consortium name="ELIXIR-Norway"/>
        </authorList>
    </citation>
    <scope>NUCLEOTIDE SEQUENCE [LARGE SCALE GENOMIC DNA]</scope>
</reference>
<dbReference type="EMBL" id="OX459938">
    <property type="protein sequence ID" value="CAI9160969.1"/>
    <property type="molecule type" value="Genomic_DNA"/>
</dbReference>
<keyword evidence="3" id="KW-1185">Reference proteome</keyword>
<gene>
    <name evidence="2" type="ORF">MRATA1EN1_LOCUS9931</name>
</gene>
<evidence type="ECO:0000256" key="1">
    <source>
        <dbReference type="SAM" id="MobiDB-lite"/>
    </source>
</evidence>
<evidence type="ECO:0000313" key="3">
    <source>
        <dbReference type="Proteomes" id="UP001176941"/>
    </source>
</evidence>
<feature type="region of interest" description="Disordered" evidence="1">
    <location>
        <begin position="48"/>
        <end position="123"/>
    </location>
</feature>
<dbReference type="Proteomes" id="UP001176941">
    <property type="component" value="Chromosome 2"/>
</dbReference>